<feature type="transmembrane region" description="Helical" evidence="8">
    <location>
        <begin position="134"/>
        <end position="154"/>
    </location>
</feature>
<dbReference type="GO" id="GO:0033214">
    <property type="term" value="P:siderophore-iron import into cell"/>
    <property type="evidence" value="ECO:0007669"/>
    <property type="project" value="TreeGrafter"/>
</dbReference>
<feature type="transmembrane region" description="Helical" evidence="8">
    <location>
        <begin position="293"/>
        <end position="314"/>
    </location>
</feature>
<feature type="transmembrane region" description="Helical" evidence="8">
    <location>
        <begin position="25"/>
        <end position="45"/>
    </location>
</feature>
<comment type="similarity">
    <text evidence="2">Belongs to the binding-protein-dependent transport system permease family. FecCD subfamily.</text>
</comment>
<dbReference type="FunFam" id="1.10.3470.10:FF:000001">
    <property type="entry name" value="Vitamin B12 ABC transporter permease BtuC"/>
    <property type="match status" value="1"/>
</dbReference>
<evidence type="ECO:0000256" key="4">
    <source>
        <dbReference type="ARBA" id="ARBA00022475"/>
    </source>
</evidence>
<keyword evidence="6 8" id="KW-1133">Transmembrane helix</keyword>
<dbReference type="Pfam" id="PF01032">
    <property type="entry name" value="FecCD"/>
    <property type="match status" value="1"/>
</dbReference>
<evidence type="ECO:0000256" key="2">
    <source>
        <dbReference type="ARBA" id="ARBA00007935"/>
    </source>
</evidence>
<dbReference type="InterPro" id="IPR037294">
    <property type="entry name" value="ABC_BtuC-like"/>
</dbReference>
<comment type="subcellular location">
    <subcellularLocation>
        <location evidence="1">Cell membrane</location>
        <topology evidence="1">Multi-pass membrane protein</topology>
    </subcellularLocation>
</comment>
<keyword evidence="5 8" id="KW-0812">Transmembrane</keyword>
<evidence type="ECO:0000313" key="9">
    <source>
        <dbReference type="EMBL" id="RNL84178.1"/>
    </source>
</evidence>
<evidence type="ECO:0000256" key="1">
    <source>
        <dbReference type="ARBA" id="ARBA00004651"/>
    </source>
</evidence>
<evidence type="ECO:0000313" key="10">
    <source>
        <dbReference type="Proteomes" id="UP000269198"/>
    </source>
</evidence>
<dbReference type="RefSeq" id="WP_123201671.1">
    <property type="nucleotide sequence ID" value="NZ_RJMB01000012.1"/>
</dbReference>
<dbReference type="EMBL" id="RJMB01000012">
    <property type="protein sequence ID" value="RNL84178.1"/>
    <property type="molecule type" value="Genomic_DNA"/>
</dbReference>
<keyword evidence="3" id="KW-0813">Transport</keyword>
<feature type="transmembrane region" description="Helical" evidence="8">
    <location>
        <begin position="166"/>
        <end position="188"/>
    </location>
</feature>
<evidence type="ECO:0000256" key="3">
    <source>
        <dbReference type="ARBA" id="ARBA00022448"/>
    </source>
</evidence>
<organism evidence="9 10">
    <name type="scientific">Halostreptopolyspora alba</name>
    <dbReference type="NCBI Taxonomy" id="2487137"/>
    <lineage>
        <taxon>Bacteria</taxon>
        <taxon>Bacillati</taxon>
        <taxon>Actinomycetota</taxon>
        <taxon>Actinomycetes</taxon>
        <taxon>Streptosporangiales</taxon>
        <taxon>Nocardiopsidaceae</taxon>
        <taxon>Halostreptopolyspora</taxon>
    </lineage>
</organism>
<dbReference type="OrthoDB" id="9782305at2"/>
<keyword evidence="10" id="KW-1185">Reference proteome</keyword>
<dbReference type="PANTHER" id="PTHR30472">
    <property type="entry name" value="FERRIC ENTEROBACTIN TRANSPORT SYSTEM PERMEASE PROTEIN"/>
    <property type="match status" value="1"/>
</dbReference>
<protein>
    <submittedName>
        <fullName evidence="9">Iron ABC transporter permease</fullName>
    </submittedName>
</protein>
<dbReference type="InterPro" id="IPR000522">
    <property type="entry name" value="ABC_transptr_permease_BtuC"/>
</dbReference>
<gene>
    <name evidence="9" type="ORF">EFW17_13180</name>
</gene>
<dbReference type="PANTHER" id="PTHR30472:SF1">
    <property type="entry name" value="FE(3+) DICITRATE TRANSPORT SYSTEM PERMEASE PROTEIN FECC-RELATED"/>
    <property type="match status" value="1"/>
</dbReference>
<dbReference type="GO" id="GO:0022857">
    <property type="term" value="F:transmembrane transporter activity"/>
    <property type="evidence" value="ECO:0007669"/>
    <property type="project" value="InterPro"/>
</dbReference>
<evidence type="ECO:0000256" key="5">
    <source>
        <dbReference type="ARBA" id="ARBA00022692"/>
    </source>
</evidence>
<accession>A0A3N0E8L5</accession>
<sequence length="350" mass="35281">MTPAPAGASPRAGVRGRPFTGRRRAAGLAGAGCALVLVCFASLSIGSVPIAPGTAFDAVLAFDGSEEHIIVRDMRLSRTLVGLGVGAALGVAGGLMQAIARNPLAEPGILGVNAGAAFGIVSAVYLLGVVGPAGYVWFAFAGAAIAVLVVYLLGTTGGSTSSPVKLALAGVVVTMLLDAWTTLVLVFNQRTLDEVRFWLAGSLAGRDGVVLTHLAPLLLAGLVAALFAARQLNALSLGEQVASALGQRTARVRTMCGVVVVVLAGSAVAAAGPIGFVGLAVPHIARAISGPDYRWILAHGLLLGPLLLLGADIVGRVVARPAEIQVGIVTALAGAPFLIHLVRRGRLTSV</sequence>
<proteinExistence type="inferred from homology"/>
<evidence type="ECO:0000256" key="7">
    <source>
        <dbReference type="ARBA" id="ARBA00023136"/>
    </source>
</evidence>
<dbReference type="Proteomes" id="UP000269198">
    <property type="component" value="Unassembled WGS sequence"/>
</dbReference>
<dbReference type="GO" id="GO:0005886">
    <property type="term" value="C:plasma membrane"/>
    <property type="evidence" value="ECO:0007669"/>
    <property type="project" value="UniProtKB-SubCell"/>
</dbReference>
<name>A0A3N0E8L5_9ACTN</name>
<dbReference type="CDD" id="cd06550">
    <property type="entry name" value="TM_ABC_iron-siderophores_like"/>
    <property type="match status" value="1"/>
</dbReference>
<evidence type="ECO:0000256" key="8">
    <source>
        <dbReference type="SAM" id="Phobius"/>
    </source>
</evidence>
<keyword evidence="4" id="KW-1003">Cell membrane</keyword>
<dbReference type="AlphaFoldDB" id="A0A3N0E8L5"/>
<reference evidence="9 10" key="1">
    <citation type="submission" date="2018-11" db="EMBL/GenBank/DDBJ databases">
        <title>The genome draft of YIM 96095.</title>
        <authorList>
            <person name="Tang S.-K."/>
            <person name="Chunyu W.-X."/>
            <person name="Feng Y.-Z."/>
        </authorList>
    </citation>
    <scope>NUCLEOTIDE SEQUENCE [LARGE SCALE GENOMIC DNA]</scope>
    <source>
        <strain evidence="9 10">YIM 96095</strain>
    </source>
</reference>
<keyword evidence="7 8" id="KW-0472">Membrane</keyword>
<feature type="transmembrane region" description="Helical" evidence="8">
    <location>
        <begin position="80"/>
        <end position="100"/>
    </location>
</feature>
<evidence type="ECO:0000256" key="6">
    <source>
        <dbReference type="ARBA" id="ARBA00022989"/>
    </source>
</evidence>
<dbReference type="SUPFAM" id="SSF81345">
    <property type="entry name" value="ABC transporter involved in vitamin B12 uptake, BtuC"/>
    <property type="match status" value="1"/>
</dbReference>
<feature type="transmembrane region" description="Helical" evidence="8">
    <location>
        <begin position="326"/>
        <end position="343"/>
    </location>
</feature>
<feature type="transmembrane region" description="Helical" evidence="8">
    <location>
        <begin position="208"/>
        <end position="229"/>
    </location>
</feature>
<dbReference type="Gene3D" id="1.10.3470.10">
    <property type="entry name" value="ABC transporter involved in vitamin B12 uptake, BtuC"/>
    <property type="match status" value="1"/>
</dbReference>
<comment type="caution">
    <text evidence="9">The sequence shown here is derived from an EMBL/GenBank/DDBJ whole genome shotgun (WGS) entry which is preliminary data.</text>
</comment>
<feature type="transmembrane region" description="Helical" evidence="8">
    <location>
        <begin position="107"/>
        <end position="128"/>
    </location>
</feature>
<feature type="transmembrane region" description="Helical" evidence="8">
    <location>
        <begin position="258"/>
        <end position="281"/>
    </location>
</feature>